<evidence type="ECO:0000313" key="2">
    <source>
        <dbReference type="EMBL" id="KAG9971660.1"/>
    </source>
</evidence>
<sequence>MEQQHALNTVPPANGTPAVPSKEQALKSLAEGGSGDGSIFQQLTSNPFFTAGFGLAGLGAALRIGQQGLR</sequence>
<reference evidence="2" key="2">
    <citation type="submission" date="2021-08" db="EMBL/GenBank/DDBJ databases">
        <authorList>
            <person name="Gostincar C."/>
            <person name="Sun X."/>
            <person name="Song Z."/>
            <person name="Gunde-Cimerman N."/>
        </authorList>
    </citation>
    <scope>NUCLEOTIDE SEQUENCE</scope>
    <source>
        <strain evidence="2">EXF-9298</strain>
    </source>
</reference>
<dbReference type="AlphaFoldDB" id="A0A9P8FHD1"/>
<comment type="caution">
    <text evidence="2">The sequence shown here is derived from an EMBL/GenBank/DDBJ whole genome shotgun (WGS) entry which is preliminary data.</text>
</comment>
<keyword evidence="3" id="KW-1185">Reference proteome</keyword>
<dbReference type="EMBL" id="JAHFXS010002582">
    <property type="protein sequence ID" value="KAG9971660.1"/>
    <property type="molecule type" value="Genomic_DNA"/>
</dbReference>
<organism evidence="2 3">
    <name type="scientific">Aureobasidium melanogenum</name>
    <name type="common">Aureobasidium pullulans var. melanogenum</name>
    <dbReference type="NCBI Taxonomy" id="46634"/>
    <lineage>
        <taxon>Eukaryota</taxon>
        <taxon>Fungi</taxon>
        <taxon>Dikarya</taxon>
        <taxon>Ascomycota</taxon>
        <taxon>Pezizomycotina</taxon>
        <taxon>Dothideomycetes</taxon>
        <taxon>Dothideomycetidae</taxon>
        <taxon>Dothideales</taxon>
        <taxon>Saccotheciaceae</taxon>
        <taxon>Aureobasidium</taxon>
    </lineage>
</organism>
<feature type="region of interest" description="Disordered" evidence="1">
    <location>
        <begin position="1"/>
        <end position="37"/>
    </location>
</feature>
<reference evidence="2" key="1">
    <citation type="journal article" date="2021" name="J Fungi (Basel)">
        <title>Virulence traits and population genomics of the black yeast Aureobasidium melanogenum.</title>
        <authorList>
            <person name="Cernosa A."/>
            <person name="Sun X."/>
            <person name="Gostincar C."/>
            <person name="Fang C."/>
            <person name="Gunde-Cimerman N."/>
            <person name="Song Z."/>
        </authorList>
    </citation>
    <scope>NUCLEOTIDE SEQUENCE</scope>
    <source>
        <strain evidence="2">EXF-9298</strain>
    </source>
</reference>
<evidence type="ECO:0000313" key="3">
    <source>
        <dbReference type="Proteomes" id="UP000729357"/>
    </source>
</evidence>
<evidence type="ECO:0000256" key="1">
    <source>
        <dbReference type="SAM" id="MobiDB-lite"/>
    </source>
</evidence>
<accession>A0A9P8FHD1</accession>
<proteinExistence type="predicted"/>
<name>A0A9P8FHD1_AURME</name>
<protein>
    <submittedName>
        <fullName evidence="2">Uncharacterized protein</fullName>
    </submittedName>
</protein>
<feature type="non-terminal residue" evidence="2">
    <location>
        <position position="70"/>
    </location>
</feature>
<dbReference type="Proteomes" id="UP000729357">
    <property type="component" value="Unassembled WGS sequence"/>
</dbReference>
<gene>
    <name evidence="2" type="ORF">KCU98_g13742</name>
</gene>